<keyword evidence="2" id="KW-1185">Reference proteome</keyword>
<reference evidence="1 2" key="1">
    <citation type="submission" date="2019-01" db="EMBL/GenBank/DDBJ databases">
        <title>Draft genome sequences of three monokaryotic isolates of the white-rot basidiomycete fungus Dichomitus squalens.</title>
        <authorList>
            <consortium name="DOE Joint Genome Institute"/>
            <person name="Lopez S.C."/>
            <person name="Andreopoulos B."/>
            <person name="Pangilinan J."/>
            <person name="Lipzen A."/>
            <person name="Riley R."/>
            <person name="Ahrendt S."/>
            <person name="Ng V."/>
            <person name="Barry K."/>
            <person name="Daum C."/>
            <person name="Grigoriev I.V."/>
            <person name="Hilden K.S."/>
            <person name="Makela M.R."/>
            <person name="de Vries R.P."/>
        </authorList>
    </citation>
    <scope>NUCLEOTIDE SEQUENCE [LARGE SCALE GENOMIC DNA]</scope>
    <source>
        <strain evidence="1 2">CBS 464.89</strain>
    </source>
</reference>
<dbReference type="AlphaFoldDB" id="A0A4Q9PZX5"/>
<evidence type="ECO:0000313" key="2">
    <source>
        <dbReference type="Proteomes" id="UP000292082"/>
    </source>
</evidence>
<dbReference type="EMBL" id="ML145105">
    <property type="protein sequence ID" value="TBU60402.1"/>
    <property type="molecule type" value="Genomic_DNA"/>
</dbReference>
<protein>
    <submittedName>
        <fullName evidence="1">Uncharacterized protein</fullName>
    </submittedName>
</protein>
<accession>A0A4Q9PZX5</accession>
<dbReference type="Proteomes" id="UP000292082">
    <property type="component" value="Unassembled WGS sequence"/>
</dbReference>
<evidence type="ECO:0000313" key="1">
    <source>
        <dbReference type="EMBL" id="TBU60402.1"/>
    </source>
</evidence>
<sequence>MTSRAPGFRGVSPASVVVWQGTARAPAAQQLNARTRSHYGYVRALLGALCTHGWCFRVRPTVSPWIRLCGAAVLVLYSLRTPSL</sequence>
<organism evidence="1 2">
    <name type="scientific">Dichomitus squalens</name>
    <dbReference type="NCBI Taxonomy" id="114155"/>
    <lineage>
        <taxon>Eukaryota</taxon>
        <taxon>Fungi</taxon>
        <taxon>Dikarya</taxon>
        <taxon>Basidiomycota</taxon>
        <taxon>Agaricomycotina</taxon>
        <taxon>Agaricomycetes</taxon>
        <taxon>Polyporales</taxon>
        <taxon>Polyporaceae</taxon>
        <taxon>Dichomitus</taxon>
    </lineage>
</organism>
<gene>
    <name evidence="1" type="ORF">BD310DRAFT_922886</name>
</gene>
<proteinExistence type="predicted"/>
<name>A0A4Q9PZX5_9APHY</name>